<dbReference type="AlphaFoldDB" id="A0AAN9UPJ7"/>
<dbReference type="EMBL" id="JAKJXP020000062">
    <property type="protein sequence ID" value="KAK7750537.1"/>
    <property type="molecule type" value="Genomic_DNA"/>
</dbReference>
<dbReference type="SUPFAM" id="SSF56399">
    <property type="entry name" value="ADP-ribosylation"/>
    <property type="match status" value="1"/>
</dbReference>
<dbReference type="PANTHER" id="PTHR34129:SF1">
    <property type="entry name" value="DUF952 DOMAIN-CONTAINING PROTEIN"/>
    <property type="match status" value="1"/>
</dbReference>
<sequence length="128" mass="13971">MASTESTAPSPLPTYVYKILPSAPPSPLPSEYPLSELDQKDGFVHLSSAAQVPTTADLFFDPATSLWLLKLKLARFAQATKWEGPRGCAHLYGNFGADEVESARAFSRRDGETWSAALERQGGWLVDN</sequence>
<dbReference type="InterPro" id="IPR009297">
    <property type="entry name" value="DUF952"/>
</dbReference>
<protein>
    <recommendedName>
        <fullName evidence="3">DUF952 domain-containing protein</fullName>
    </recommendedName>
</protein>
<evidence type="ECO:0008006" key="3">
    <source>
        <dbReference type="Google" id="ProtNLM"/>
    </source>
</evidence>
<gene>
    <name evidence="1" type="ORF">SLS62_007513</name>
</gene>
<proteinExistence type="predicted"/>
<keyword evidence="2" id="KW-1185">Reference proteome</keyword>
<dbReference type="PANTHER" id="PTHR34129">
    <property type="entry name" value="BLR1139 PROTEIN"/>
    <property type="match status" value="1"/>
</dbReference>
<dbReference type="Gene3D" id="3.20.170.20">
    <property type="entry name" value="Protein of unknown function DUF952"/>
    <property type="match status" value="1"/>
</dbReference>
<evidence type="ECO:0000313" key="2">
    <source>
        <dbReference type="Proteomes" id="UP001320420"/>
    </source>
</evidence>
<name>A0AAN9UPJ7_9PEZI</name>
<organism evidence="1 2">
    <name type="scientific">Diatrype stigma</name>
    <dbReference type="NCBI Taxonomy" id="117547"/>
    <lineage>
        <taxon>Eukaryota</taxon>
        <taxon>Fungi</taxon>
        <taxon>Dikarya</taxon>
        <taxon>Ascomycota</taxon>
        <taxon>Pezizomycotina</taxon>
        <taxon>Sordariomycetes</taxon>
        <taxon>Xylariomycetidae</taxon>
        <taxon>Xylariales</taxon>
        <taxon>Diatrypaceae</taxon>
        <taxon>Diatrype</taxon>
    </lineage>
</organism>
<comment type="caution">
    <text evidence="1">The sequence shown here is derived from an EMBL/GenBank/DDBJ whole genome shotgun (WGS) entry which is preliminary data.</text>
</comment>
<dbReference type="Proteomes" id="UP001320420">
    <property type="component" value="Unassembled WGS sequence"/>
</dbReference>
<evidence type="ECO:0000313" key="1">
    <source>
        <dbReference type="EMBL" id="KAK7750537.1"/>
    </source>
</evidence>
<dbReference type="Pfam" id="PF06108">
    <property type="entry name" value="DUF952"/>
    <property type="match status" value="1"/>
</dbReference>
<accession>A0AAN9UPJ7</accession>
<reference evidence="1 2" key="1">
    <citation type="submission" date="2024-02" db="EMBL/GenBank/DDBJ databases">
        <title>De novo assembly and annotation of 12 fungi associated with fruit tree decline syndrome in Ontario, Canada.</title>
        <authorList>
            <person name="Sulman M."/>
            <person name="Ellouze W."/>
            <person name="Ilyukhin E."/>
        </authorList>
    </citation>
    <scope>NUCLEOTIDE SEQUENCE [LARGE SCALE GENOMIC DNA]</scope>
    <source>
        <strain evidence="1 2">M11/M66-122</strain>
    </source>
</reference>